<reference evidence="3 4" key="1">
    <citation type="submission" date="2021-05" db="EMBL/GenBank/DDBJ databases">
        <title>Kineosporia and Streptomyces sp. nov. two new marine actinobacteria isolated from Coral.</title>
        <authorList>
            <person name="Buangrab K."/>
            <person name="Sutthacheep M."/>
            <person name="Yeemin T."/>
            <person name="Harunari E."/>
            <person name="Igarashi Y."/>
            <person name="Kanchanasin P."/>
            <person name="Tanasupawat S."/>
            <person name="Phongsopitanun W."/>
        </authorList>
    </citation>
    <scope>NUCLEOTIDE SEQUENCE [LARGE SCALE GENOMIC DNA]</scope>
    <source>
        <strain evidence="3 4">J2-2</strain>
    </source>
</reference>
<dbReference type="Pfam" id="PF07811">
    <property type="entry name" value="TadE"/>
    <property type="match status" value="1"/>
</dbReference>
<name>A0ABS5TTT2_9ACTN</name>
<dbReference type="RefSeq" id="WP_214160750.1">
    <property type="nucleotide sequence ID" value="NZ_JAHBAY010000025.1"/>
</dbReference>
<keyword evidence="4" id="KW-1185">Reference proteome</keyword>
<keyword evidence="1" id="KW-0812">Transmembrane</keyword>
<dbReference type="Proteomes" id="UP001197247">
    <property type="component" value="Unassembled WGS sequence"/>
</dbReference>
<feature type="domain" description="TadE-like" evidence="2">
    <location>
        <begin position="19"/>
        <end position="60"/>
    </location>
</feature>
<sequence>MSAHTRSAPARDSARADHGASTVELLVWFPALLLIVAIVLQVFQAVWAHETAQAAARYGAYQARSYQGSDADGRRAAGTYLDQVAGTLVQDPVVTVTRTDSTVTVTITATARQMPLPVLHLRAFTVSASGPIEQFTAAR</sequence>
<evidence type="ECO:0000313" key="3">
    <source>
        <dbReference type="EMBL" id="MBT0774210.1"/>
    </source>
</evidence>
<dbReference type="InterPro" id="IPR012495">
    <property type="entry name" value="TadE-like_dom"/>
</dbReference>
<protein>
    <submittedName>
        <fullName evidence="3">Pilus assembly protein</fullName>
    </submittedName>
</protein>
<keyword evidence="1" id="KW-1133">Transmembrane helix</keyword>
<accession>A0ABS5TTT2</accession>
<dbReference type="EMBL" id="JAHBAY010000025">
    <property type="protein sequence ID" value="MBT0774210.1"/>
    <property type="molecule type" value="Genomic_DNA"/>
</dbReference>
<organism evidence="3 4">
    <name type="scientific">Kineosporia corallincola</name>
    <dbReference type="NCBI Taxonomy" id="2835133"/>
    <lineage>
        <taxon>Bacteria</taxon>
        <taxon>Bacillati</taxon>
        <taxon>Actinomycetota</taxon>
        <taxon>Actinomycetes</taxon>
        <taxon>Kineosporiales</taxon>
        <taxon>Kineosporiaceae</taxon>
        <taxon>Kineosporia</taxon>
    </lineage>
</organism>
<feature type="transmembrane region" description="Helical" evidence="1">
    <location>
        <begin position="25"/>
        <end position="47"/>
    </location>
</feature>
<gene>
    <name evidence="3" type="ORF">KIH74_35020</name>
</gene>
<comment type="caution">
    <text evidence="3">The sequence shown here is derived from an EMBL/GenBank/DDBJ whole genome shotgun (WGS) entry which is preliminary data.</text>
</comment>
<evidence type="ECO:0000256" key="1">
    <source>
        <dbReference type="SAM" id="Phobius"/>
    </source>
</evidence>
<proteinExistence type="predicted"/>
<keyword evidence="1" id="KW-0472">Membrane</keyword>
<evidence type="ECO:0000313" key="4">
    <source>
        <dbReference type="Proteomes" id="UP001197247"/>
    </source>
</evidence>
<evidence type="ECO:0000259" key="2">
    <source>
        <dbReference type="Pfam" id="PF07811"/>
    </source>
</evidence>